<dbReference type="InterPro" id="IPR036397">
    <property type="entry name" value="RNaseH_sf"/>
</dbReference>
<keyword evidence="5" id="KW-1185">Reference proteome</keyword>
<comment type="function">
    <text evidence="1">DNA polymerase III is a complex, multichain enzyme responsible for most of the replicative synthesis in bacteria. The epsilon subunit contain the editing function and is a proofreading 3'-5' exonuclease.</text>
</comment>
<accession>A0A1S1YY10</accession>
<dbReference type="GO" id="GO:0003677">
    <property type="term" value="F:DNA binding"/>
    <property type="evidence" value="ECO:0007669"/>
    <property type="project" value="InterPro"/>
</dbReference>
<dbReference type="InterPro" id="IPR013520">
    <property type="entry name" value="Ribonucl_H"/>
</dbReference>
<protein>
    <recommendedName>
        <fullName evidence="3">GIY-YIG domain-containing protein</fullName>
    </recommendedName>
</protein>
<dbReference type="SMART" id="SM00465">
    <property type="entry name" value="GIYc"/>
    <property type="match status" value="1"/>
</dbReference>
<comment type="caution">
    <text evidence="4">The sequence shown here is derived from an EMBL/GenBank/DDBJ whole genome shotgun (WGS) entry which is preliminary data.</text>
</comment>
<dbReference type="InterPro" id="IPR006054">
    <property type="entry name" value="DnaQ"/>
</dbReference>
<dbReference type="GO" id="GO:0045004">
    <property type="term" value="P:DNA replication proofreading"/>
    <property type="evidence" value="ECO:0007669"/>
    <property type="project" value="TreeGrafter"/>
</dbReference>
<dbReference type="FunFam" id="3.30.420.10:FF:000045">
    <property type="entry name" value="3'-5' exonuclease DinG"/>
    <property type="match status" value="1"/>
</dbReference>
<sequence>MKYAVIDLETTGGSVALGGKIIEIAIIVLENGVEIDRFESFVNPEMSIPPFIQQLTGIKNAMVKEAPKFFEIAKKVVEVTEGCTFVAHNAEFDYNFVKDEFKLLGYTYLRNSLCTVETSRILLPGKKSYSLGKLCDEIGIPHNKRHRAIGDTEATAKLFQLLLAQENAENILEEMTVYDVYSSKKHYMIKKEVIDALTDETGVYYLYNEEEELIYIGKSKNIRKRILQHLSNKSAPRAIRMAEMVRNVKTTITGSELIALLLESDEIKKNQPRFNRAQRRTKQYFGIYKYLDDNDYINFRVAPLSEGDYPVTTTFSRKEADRILDRMIEKNTLCQKLCGVDHSPKACFRYHLKSCKGACCGDEQAEDYNKRALEAAMRFSYGAPNVFLIDKGREDNERGIVQIENGIYKGFGYVKKSGNYDPLKLKKAISKYKDNADVNKIIRGILRKKKGIERKVFY</sequence>
<dbReference type="Gene3D" id="3.40.1440.10">
    <property type="entry name" value="GIY-YIG endonuclease"/>
    <property type="match status" value="1"/>
</dbReference>
<dbReference type="STRING" id="915059.NH26_05800"/>
<dbReference type="Pfam" id="PF00929">
    <property type="entry name" value="RNase_T"/>
    <property type="match status" value="1"/>
</dbReference>
<dbReference type="Pfam" id="PF01541">
    <property type="entry name" value="GIY-YIG"/>
    <property type="match status" value="1"/>
</dbReference>
<gene>
    <name evidence="4" type="ORF">NH26_05800</name>
</gene>
<dbReference type="EMBL" id="JRYR02000001">
    <property type="protein sequence ID" value="OHX65899.1"/>
    <property type="molecule type" value="Genomic_DNA"/>
</dbReference>
<reference evidence="4 5" key="1">
    <citation type="journal article" date="2012" name="Int. J. Syst. Evol. Microbiol.">
        <title>Flammeovirga pacifica sp. nov., isolated from deep-sea sediment.</title>
        <authorList>
            <person name="Xu H."/>
            <person name="Fu Y."/>
            <person name="Yang N."/>
            <person name="Ding Z."/>
            <person name="Lai Q."/>
            <person name="Zeng R."/>
        </authorList>
    </citation>
    <scope>NUCLEOTIDE SEQUENCE [LARGE SCALE GENOMIC DNA]</scope>
    <source>
        <strain evidence="5">DSM 24597 / LMG 26175 / WPAGA1</strain>
    </source>
</reference>
<dbReference type="CDD" id="cd10434">
    <property type="entry name" value="GIY-YIG_UvrC_Cho"/>
    <property type="match status" value="1"/>
</dbReference>
<name>A0A1S1YY10_FLAPC</name>
<evidence type="ECO:0000256" key="1">
    <source>
        <dbReference type="ARBA" id="ARBA00025483"/>
    </source>
</evidence>
<dbReference type="AlphaFoldDB" id="A0A1S1YY10"/>
<dbReference type="SUPFAM" id="SSF82771">
    <property type="entry name" value="GIY-YIG endonuclease"/>
    <property type="match status" value="1"/>
</dbReference>
<evidence type="ECO:0000256" key="2">
    <source>
        <dbReference type="ARBA" id="ARBA00026073"/>
    </source>
</evidence>
<dbReference type="CDD" id="cd06127">
    <property type="entry name" value="DEDDh"/>
    <property type="match status" value="1"/>
</dbReference>
<dbReference type="InterPro" id="IPR012337">
    <property type="entry name" value="RNaseH-like_sf"/>
</dbReference>
<dbReference type="PANTHER" id="PTHR30231">
    <property type="entry name" value="DNA POLYMERASE III SUBUNIT EPSILON"/>
    <property type="match status" value="1"/>
</dbReference>
<evidence type="ECO:0000259" key="3">
    <source>
        <dbReference type="PROSITE" id="PS50164"/>
    </source>
</evidence>
<dbReference type="InterPro" id="IPR047296">
    <property type="entry name" value="GIY-YIG_UvrC_Cho"/>
</dbReference>
<evidence type="ECO:0000313" key="5">
    <source>
        <dbReference type="Proteomes" id="UP000179797"/>
    </source>
</evidence>
<dbReference type="GO" id="GO:0006289">
    <property type="term" value="P:nucleotide-excision repair"/>
    <property type="evidence" value="ECO:0007669"/>
    <property type="project" value="InterPro"/>
</dbReference>
<proteinExistence type="predicted"/>
<dbReference type="Proteomes" id="UP000179797">
    <property type="component" value="Unassembled WGS sequence"/>
</dbReference>
<dbReference type="NCBIfam" id="TIGR00573">
    <property type="entry name" value="dnaq"/>
    <property type="match status" value="1"/>
</dbReference>
<dbReference type="OrthoDB" id="9803913at2"/>
<dbReference type="GO" id="GO:0008408">
    <property type="term" value="F:3'-5' exonuclease activity"/>
    <property type="evidence" value="ECO:0007669"/>
    <property type="project" value="TreeGrafter"/>
</dbReference>
<dbReference type="InterPro" id="IPR035901">
    <property type="entry name" value="GIY-YIG_endonuc_sf"/>
</dbReference>
<feature type="domain" description="GIY-YIG" evidence="3">
    <location>
        <begin position="199"/>
        <end position="276"/>
    </location>
</feature>
<comment type="subunit">
    <text evidence="2">DNA polymerase III contains a core (composed of alpha, epsilon and theta chains) that associates with a tau subunit. This core dimerizes to form the POLIII' complex. PolIII' associates with the gamma complex (composed of gamma, delta, delta', psi and chi chains) and with the beta chain to form the complete DNA polymerase III complex.</text>
</comment>
<dbReference type="PANTHER" id="PTHR30231:SF41">
    <property type="entry name" value="DNA POLYMERASE III SUBUNIT EPSILON"/>
    <property type="match status" value="1"/>
</dbReference>
<dbReference type="GO" id="GO:0005829">
    <property type="term" value="C:cytosol"/>
    <property type="evidence" value="ECO:0007669"/>
    <property type="project" value="TreeGrafter"/>
</dbReference>
<dbReference type="GO" id="GO:0003887">
    <property type="term" value="F:DNA-directed DNA polymerase activity"/>
    <property type="evidence" value="ECO:0007669"/>
    <property type="project" value="InterPro"/>
</dbReference>
<dbReference type="InterPro" id="IPR000305">
    <property type="entry name" value="GIY-YIG_endonuc"/>
</dbReference>
<dbReference type="RefSeq" id="WP_044219103.1">
    <property type="nucleotide sequence ID" value="NZ_JRYR02000001.1"/>
</dbReference>
<dbReference type="PROSITE" id="PS50164">
    <property type="entry name" value="GIY_YIG"/>
    <property type="match status" value="1"/>
</dbReference>
<dbReference type="SMART" id="SM00479">
    <property type="entry name" value="EXOIII"/>
    <property type="match status" value="1"/>
</dbReference>
<evidence type="ECO:0000313" key="4">
    <source>
        <dbReference type="EMBL" id="OHX65899.1"/>
    </source>
</evidence>
<dbReference type="Gene3D" id="3.30.420.10">
    <property type="entry name" value="Ribonuclease H-like superfamily/Ribonuclease H"/>
    <property type="match status" value="1"/>
</dbReference>
<dbReference type="SUPFAM" id="SSF53098">
    <property type="entry name" value="Ribonuclease H-like"/>
    <property type="match status" value="1"/>
</dbReference>
<organism evidence="4 5">
    <name type="scientific">Flammeovirga pacifica</name>
    <dbReference type="NCBI Taxonomy" id="915059"/>
    <lineage>
        <taxon>Bacteria</taxon>
        <taxon>Pseudomonadati</taxon>
        <taxon>Bacteroidota</taxon>
        <taxon>Cytophagia</taxon>
        <taxon>Cytophagales</taxon>
        <taxon>Flammeovirgaceae</taxon>
        <taxon>Flammeovirga</taxon>
    </lineage>
</organism>